<sequence>MGGLAQRDGPPSGADEFLKLISNPFTSQLNYNAFWVSLGTSVGITAGLALLFSLARPRNSVVYAPKLKHADKAHAPPPLGKGIFAWITPIIKLKEDELVDRMGMDATIFLRFTRMCRNMFCVMSIVGCVIMIPVNVHYSVRSIGQDKSLFDFMTPELVWGKPLWSNIACAWAFNFIVMYFLWHNYRAIHRLRIRYFQSPEYQKSLHARTVMVTHIPQNYRTDEGLLRLTDEVNPTASIPRASIGRNMRELPGLIKEHDAMVRKLEEVLAKYFKDPDNLPPTRPTCKPSKKDHSGHPTSEPVDAIDYYTDRVRQLEMEIRHVRESIDKRNAMPYGFASWDTIEDAHAVAFAARNKHPHGTTIRLAPRPNDIIWDNLALTKSNLKWKRFMNAIWSTILTVIWIVPNAMIAIFLTNLSNLGKVWPAFQTSLNGNPKTWAAVQGIASPAILSLVYIVLPIIFRRLAIRAGKKTKTARERHVIHSLYAFFVFNNLVVFSLFSSVWQLFAVIINASKNGEDAWKALQARGTFQGFVVALIHVAPFWVNWLLQRNLGAAVDLVQVINMVWIFFARKFFSPTPRKYIEWTAPPPFDYASYYNYFLFYVTTALCFSTLQPIVLPVTALYFGVDSWLKKYLLLYIFVTKTESGGRYWRVIYNRVVFAVILSNFVTGLIVTARGSWTMVYCLAPLPLLMLGFKWYCRVTFDNKMQYYSRALVTDPEAMASSKSSKKMVERLSSRFGHPALYKPLSTPMVHAKAAGALEKFYQSRQGLGAETGEYSDIAMHRMSSTRPGKSEHTRDRPFEVVAENQLDFSYFKDRPDFRDEFGGGIYGRPEDVFTERSHTPKSFLMGMGDSPSSSRASSPTPSTYSQQARGSMSFPSHTHGRVPQLSDHPAFQPHEPEEPSFYTAPNESERRLLSHAQTTPLRHDAEMASIDRWQSHTSEAREPSPSGFTPYRGHR</sequence>
<dbReference type="GO" id="GO:0005886">
    <property type="term" value="C:plasma membrane"/>
    <property type="evidence" value="ECO:0007669"/>
    <property type="project" value="TreeGrafter"/>
</dbReference>
<evidence type="ECO:0000313" key="12">
    <source>
        <dbReference type="EMBL" id="EZF55452.1"/>
    </source>
</evidence>
<feature type="region of interest" description="Disordered" evidence="7">
    <location>
        <begin position="839"/>
        <end position="954"/>
    </location>
</feature>
<dbReference type="InterPro" id="IPR032880">
    <property type="entry name" value="CSC1/OSCA1-like_N"/>
</dbReference>
<feature type="compositionally biased region" description="Polar residues" evidence="7">
    <location>
        <begin position="865"/>
        <end position="875"/>
    </location>
</feature>
<dbReference type="OrthoDB" id="2150324at2759"/>
<dbReference type="InterPro" id="IPR003864">
    <property type="entry name" value="CSC1/OSCA1-like_7TM"/>
</dbReference>
<feature type="transmembrane region" description="Helical" evidence="8">
    <location>
        <begin position="526"/>
        <end position="545"/>
    </location>
</feature>
<feature type="transmembrane region" description="Helical" evidence="8">
    <location>
        <begin position="650"/>
        <end position="669"/>
    </location>
</feature>
<evidence type="ECO:0000256" key="8">
    <source>
        <dbReference type="SAM" id="Phobius"/>
    </source>
</evidence>
<comment type="similarity">
    <text evidence="2">Belongs to the CSC1 (TC 1.A.17) family.</text>
</comment>
<feature type="compositionally biased region" description="Low complexity" evidence="7">
    <location>
        <begin position="849"/>
        <end position="864"/>
    </location>
</feature>
<proteinExistence type="inferred from homology"/>
<keyword evidence="3" id="KW-0813">Transport</keyword>
<dbReference type="InterPro" id="IPR045122">
    <property type="entry name" value="Csc1-like"/>
</dbReference>
<evidence type="ECO:0000256" key="3">
    <source>
        <dbReference type="ARBA" id="ARBA00022448"/>
    </source>
</evidence>
<keyword evidence="5 8" id="KW-1133">Transmembrane helix</keyword>
<dbReference type="GO" id="GO:0005227">
    <property type="term" value="F:calcium-activated cation channel activity"/>
    <property type="evidence" value="ECO:0007669"/>
    <property type="project" value="InterPro"/>
</dbReference>
<dbReference type="InterPro" id="IPR027815">
    <property type="entry name" value="CSC1/OSCA1-like_cyt"/>
</dbReference>
<keyword evidence="4 8" id="KW-0812">Transmembrane</keyword>
<evidence type="ECO:0000259" key="9">
    <source>
        <dbReference type="Pfam" id="PF02714"/>
    </source>
</evidence>
<evidence type="ECO:0000256" key="5">
    <source>
        <dbReference type="ARBA" id="ARBA00022989"/>
    </source>
</evidence>
<evidence type="ECO:0000256" key="2">
    <source>
        <dbReference type="ARBA" id="ARBA00007779"/>
    </source>
</evidence>
<feature type="transmembrane region" description="Helical" evidence="8">
    <location>
        <begin position="552"/>
        <end position="571"/>
    </location>
</feature>
<feature type="transmembrane region" description="Helical" evidence="8">
    <location>
        <begin position="675"/>
        <end position="695"/>
    </location>
</feature>
<keyword evidence="6 8" id="KW-0472">Membrane</keyword>
<evidence type="ECO:0000256" key="1">
    <source>
        <dbReference type="ARBA" id="ARBA00004141"/>
    </source>
</evidence>
<feature type="domain" description="CSC1/OSCA1-like N-terminal transmembrane" evidence="10">
    <location>
        <begin position="33"/>
        <end position="183"/>
    </location>
</feature>
<feature type="transmembrane region" description="Helical" evidence="8">
    <location>
        <begin position="479"/>
        <end position="506"/>
    </location>
</feature>
<feature type="domain" description="CSC1/OSCA1-like 7TM region" evidence="9">
    <location>
        <begin position="385"/>
        <end position="665"/>
    </location>
</feature>
<feature type="transmembrane region" description="Helical" evidence="8">
    <location>
        <begin position="390"/>
        <end position="414"/>
    </location>
</feature>
<feature type="domain" description="CSC1/OSCA1-like cytosolic" evidence="11">
    <location>
        <begin position="207"/>
        <end position="374"/>
    </location>
</feature>
<evidence type="ECO:0000256" key="4">
    <source>
        <dbReference type="ARBA" id="ARBA00022692"/>
    </source>
</evidence>
<dbReference type="Pfam" id="PF13967">
    <property type="entry name" value="RSN1_TM"/>
    <property type="match status" value="1"/>
</dbReference>
<dbReference type="Pfam" id="PF14703">
    <property type="entry name" value="PHM7_cyt"/>
    <property type="match status" value="1"/>
</dbReference>
<accession>A0A022WAP2</accession>
<feature type="transmembrane region" description="Helical" evidence="8">
    <location>
        <begin position="33"/>
        <end position="55"/>
    </location>
</feature>
<evidence type="ECO:0000256" key="6">
    <source>
        <dbReference type="ARBA" id="ARBA00023136"/>
    </source>
</evidence>
<organism evidence="12">
    <name type="scientific">Trichophyton rubrum CBS 288.86</name>
    <dbReference type="NCBI Taxonomy" id="1215330"/>
    <lineage>
        <taxon>Eukaryota</taxon>
        <taxon>Fungi</taxon>
        <taxon>Dikarya</taxon>
        <taxon>Ascomycota</taxon>
        <taxon>Pezizomycotina</taxon>
        <taxon>Eurotiomycetes</taxon>
        <taxon>Eurotiomycetidae</taxon>
        <taxon>Onygenales</taxon>
        <taxon>Arthrodermataceae</taxon>
        <taxon>Trichophyton</taxon>
    </lineage>
</organism>
<name>A0A022WAP2_TRIRU</name>
<dbReference type="PANTHER" id="PTHR13018">
    <property type="entry name" value="PROBABLE MEMBRANE PROTEIN DUF221-RELATED"/>
    <property type="match status" value="1"/>
</dbReference>
<feature type="transmembrane region" description="Helical" evidence="8">
    <location>
        <begin position="596"/>
        <end position="623"/>
    </location>
</feature>
<evidence type="ECO:0000259" key="11">
    <source>
        <dbReference type="Pfam" id="PF14703"/>
    </source>
</evidence>
<feature type="transmembrane region" description="Helical" evidence="8">
    <location>
        <begin position="434"/>
        <end position="458"/>
    </location>
</feature>
<evidence type="ECO:0000259" key="10">
    <source>
        <dbReference type="Pfam" id="PF13967"/>
    </source>
</evidence>
<feature type="transmembrane region" description="Helical" evidence="8">
    <location>
        <begin position="163"/>
        <end position="182"/>
    </location>
</feature>
<evidence type="ECO:0008006" key="13">
    <source>
        <dbReference type="Google" id="ProtNLM"/>
    </source>
</evidence>
<dbReference type="Pfam" id="PF02714">
    <property type="entry name" value="RSN1_7TM"/>
    <property type="match status" value="1"/>
</dbReference>
<comment type="subcellular location">
    <subcellularLocation>
        <location evidence="1">Membrane</location>
        <topology evidence="1">Multi-pass membrane protein</topology>
    </subcellularLocation>
</comment>
<dbReference type="AlphaFoldDB" id="A0A022WAP2"/>
<evidence type="ECO:0000256" key="7">
    <source>
        <dbReference type="SAM" id="MobiDB-lite"/>
    </source>
</evidence>
<protein>
    <recommendedName>
        <fullName evidence="13">DUF221 domain-containing protein</fullName>
    </recommendedName>
</protein>
<gene>
    <name evidence="12" type="ORF">H103_01987</name>
</gene>
<feature type="region of interest" description="Disordered" evidence="7">
    <location>
        <begin position="275"/>
        <end position="301"/>
    </location>
</feature>
<dbReference type="PANTHER" id="PTHR13018:SF149">
    <property type="entry name" value="DOMAIN PROTEIN, PUTATIVE (AFU_ORTHOLOGUE AFUA_3G11660)-RELATED"/>
    <property type="match status" value="1"/>
</dbReference>
<dbReference type="Proteomes" id="UP000023758">
    <property type="component" value="Unassembled WGS sequence"/>
</dbReference>
<feature type="transmembrane region" description="Helical" evidence="8">
    <location>
        <begin position="119"/>
        <end position="140"/>
    </location>
</feature>
<dbReference type="HOGENOM" id="CLU_009187_1_0_1"/>
<dbReference type="EMBL" id="KK207750">
    <property type="protein sequence ID" value="EZF55452.1"/>
    <property type="molecule type" value="Genomic_DNA"/>
</dbReference>
<reference evidence="12" key="1">
    <citation type="submission" date="2014-02" db="EMBL/GenBank/DDBJ databases">
        <title>The Genome Sequence of Trichophyton rubrum (morphotype fischeri) CBS 288.86.</title>
        <authorList>
            <consortium name="The Broad Institute Genomics Platform"/>
            <person name="Cuomo C.A."/>
            <person name="White T.C."/>
            <person name="Graser Y."/>
            <person name="Martinez-Rossi N."/>
            <person name="Heitman J."/>
            <person name="Young S.K."/>
            <person name="Zeng Q."/>
            <person name="Gargeya S."/>
            <person name="Abouelleil A."/>
            <person name="Alvarado L."/>
            <person name="Chapman S.B."/>
            <person name="Gainer-Dewar J."/>
            <person name="Goldberg J."/>
            <person name="Griggs A."/>
            <person name="Gujja S."/>
            <person name="Hansen M."/>
            <person name="Howarth C."/>
            <person name="Imamovic A."/>
            <person name="Larimer J."/>
            <person name="Martinez D."/>
            <person name="Murphy C."/>
            <person name="Pearson M.D."/>
            <person name="Persinoti G."/>
            <person name="Poon T."/>
            <person name="Priest M."/>
            <person name="Roberts A.D."/>
            <person name="Saif S."/>
            <person name="Shea T.D."/>
            <person name="Sykes S.N."/>
            <person name="Wortman J."/>
            <person name="Nusbaum C."/>
            <person name="Birren B."/>
        </authorList>
    </citation>
    <scope>NUCLEOTIDE SEQUENCE [LARGE SCALE GENOMIC DNA]</scope>
    <source>
        <strain evidence="12">CBS 288.86</strain>
    </source>
</reference>